<dbReference type="Proteomes" id="UP000887565">
    <property type="component" value="Unplaced"/>
</dbReference>
<accession>A0A915JKY7</accession>
<feature type="compositionally biased region" description="Polar residues" evidence="1">
    <location>
        <begin position="1"/>
        <end position="21"/>
    </location>
</feature>
<name>A0A915JKY7_ROMCU</name>
<evidence type="ECO:0000256" key="1">
    <source>
        <dbReference type="SAM" id="MobiDB-lite"/>
    </source>
</evidence>
<dbReference type="AlphaFoldDB" id="A0A915JKY7"/>
<keyword evidence="2" id="KW-1185">Reference proteome</keyword>
<evidence type="ECO:0000313" key="2">
    <source>
        <dbReference type="Proteomes" id="UP000887565"/>
    </source>
</evidence>
<proteinExistence type="predicted"/>
<dbReference type="WBParaSite" id="nRc.2.0.1.t26859-RA">
    <property type="protein sequence ID" value="nRc.2.0.1.t26859-RA"/>
    <property type="gene ID" value="nRc.2.0.1.g26859"/>
</dbReference>
<sequence length="94" mass="11283">MIQLKNYYSSTSNPDPENRNGQIGIPEIRIYADSDVRIKHYNRIFQARIMLRPEQWDFNTYNDERLKHAELCKNYTEDYDQKYGAPYGHHMASH</sequence>
<protein>
    <submittedName>
        <fullName evidence="3">Uncharacterized protein</fullName>
    </submittedName>
</protein>
<feature type="region of interest" description="Disordered" evidence="1">
    <location>
        <begin position="1"/>
        <end position="22"/>
    </location>
</feature>
<organism evidence="2 3">
    <name type="scientific">Romanomermis culicivorax</name>
    <name type="common">Nematode worm</name>
    <dbReference type="NCBI Taxonomy" id="13658"/>
    <lineage>
        <taxon>Eukaryota</taxon>
        <taxon>Metazoa</taxon>
        <taxon>Ecdysozoa</taxon>
        <taxon>Nematoda</taxon>
        <taxon>Enoplea</taxon>
        <taxon>Dorylaimia</taxon>
        <taxon>Mermithida</taxon>
        <taxon>Mermithoidea</taxon>
        <taxon>Mermithidae</taxon>
        <taxon>Romanomermis</taxon>
    </lineage>
</organism>
<reference evidence="3" key="1">
    <citation type="submission" date="2022-11" db="UniProtKB">
        <authorList>
            <consortium name="WormBaseParasite"/>
        </authorList>
    </citation>
    <scope>IDENTIFICATION</scope>
</reference>
<evidence type="ECO:0000313" key="3">
    <source>
        <dbReference type="WBParaSite" id="nRc.2.0.1.t26859-RA"/>
    </source>
</evidence>